<sequence length="1030" mass="109385">MQAGYIILGFVIGGVVAGGGSWVMLGAVGGAIIGGLLGRLIQAERRVDALESRLQGLEFERTRASGVRSAAAPAAPVAHGHLPGSDEPPGPGLEHGPDRDPEALRRRGADQSAEVAGGYGPKQGPGASTADAPIADEAGTDEAWPPGHTQPGHRAPGRSRPPTREASPTRSSGPGALTEDSTAVAGAGVSAHRAAAHGAPASRAADSPSSGRPPSRPSLLETGLKRAAHWFTTGNVPVKVGVILSFIGVSFLLKYAIDRQMLSVPIEFRLLGVAAGAVVMLVVGWRLRTRMAVYALSLQGGGAGILFLTIFAAFRIWGLLPAPLAFALLVVLAAGTGALAVLQSSRTLIVLGATGGFLAPVLASTGQGSHVALFSYYLVLNATILGVAWFRAWRGLNLLGFFFTFVIGSLWGYRYYRPDLFASTEPFLVLYFLFYNAIALLYAVRRAPSRVGVVDGTLVFGTPVIAFGLQAALMRGSEYGLAISAAVLALFYIAVAVVLFRRVAEPQRGYLRTLTESFIALAVAFATLAIPLALDARWTSAAWALEGAALVWVGTRQGRHLAALAGATLMFFSGIAFFEHGWRYREGWPVLNANVIGGVLIALSSLFAARRLEALKLPLAERIPILRHLYPLLAIALFGWGALWWLGTGAAEIGERARSSREPHLLLLFFAASAWATAWIGQRLDWSKARRLSVLYLPGLLLMALLYQVSRPHHFLHGFGWLAWPAAFAVQAWVLVRLDAAGSRIAGAWHAGSVLLATGLLGLEAAWQTDQALAGDWDGAAASVLPGLVALLILRLRHRPAWPVPAHPMTYRGTAGVLVAAQVVFLAGLSIDQPGDPAPLAYLPVLNPFDLALLFAALVTWIAVGFARRESDRITDGPLAAWMRPWQVLLGLGFFVLTTAALVRGVHHVAEVRWDGDALFRSERVQTALSIYWGLLGFCGMVVGARRSLRLVWLAGAGFMALVVLKLFLIDLGNSGTVERIVSFIGIGVLLLVVGYFAPVPPRRPDGDGSGETPADEPPPDPTPPEERSA</sequence>
<feature type="transmembrane region" description="Helical" evidence="2">
    <location>
        <begin position="663"/>
        <end position="680"/>
    </location>
</feature>
<keyword evidence="2" id="KW-1133">Transmembrane helix</keyword>
<feature type="transmembrane region" description="Helical" evidence="2">
    <location>
        <begin position="692"/>
        <end position="709"/>
    </location>
</feature>
<feature type="transmembrane region" description="Helical" evidence="2">
    <location>
        <begin position="371"/>
        <end position="390"/>
    </location>
</feature>
<feature type="transmembrane region" description="Helical" evidence="2">
    <location>
        <begin position="320"/>
        <end position="341"/>
    </location>
</feature>
<feature type="transmembrane region" description="Helical" evidence="2">
    <location>
        <begin position="809"/>
        <end position="831"/>
    </location>
</feature>
<feature type="region of interest" description="Disordered" evidence="1">
    <location>
        <begin position="1003"/>
        <end position="1030"/>
    </location>
</feature>
<feature type="transmembrane region" description="Helical" evidence="2">
    <location>
        <begin position="6"/>
        <end position="37"/>
    </location>
</feature>
<feature type="transmembrane region" description="Helical" evidence="2">
    <location>
        <begin position="236"/>
        <end position="256"/>
    </location>
</feature>
<organism evidence="3 4">
    <name type="scientific">Elongatibacter sediminis</name>
    <dbReference type="NCBI Taxonomy" id="3119006"/>
    <lineage>
        <taxon>Bacteria</taxon>
        <taxon>Pseudomonadati</taxon>
        <taxon>Pseudomonadota</taxon>
        <taxon>Gammaproteobacteria</taxon>
        <taxon>Chromatiales</taxon>
        <taxon>Wenzhouxiangellaceae</taxon>
        <taxon>Elongatibacter</taxon>
    </lineage>
</organism>
<accession>A0AAW9REJ6</accession>
<protein>
    <submittedName>
        <fullName evidence="3">DUF2339 domain-containing protein</fullName>
    </submittedName>
</protein>
<evidence type="ECO:0000256" key="2">
    <source>
        <dbReference type="SAM" id="Phobius"/>
    </source>
</evidence>
<feature type="transmembrane region" description="Helical" evidence="2">
    <location>
        <begin position="268"/>
        <end position="285"/>
    </location>
</feature>
<evidence type="ECO:0000313" key="4">
    <source>
        <dbReference type="Proteomes" id="UP001359886"/>
    </source>
</evidence>
<feature type="transmembrane region" description="Helical" evidence="2">
    <location>
        <begin position="951"/>
        <end position="969"/>
    </location>
</feature>
<reference evidence="3 4" key="1">
    <citation type="submission" date="2024-02" db="EMBL/GenBank/DDBJ databases">
        <title>A novel Wenzhouxiangellaceae bacterium, isolated from coastal sediments.</title>
        <authorList>
            <person name="Du Z.-J."/>
            <person name="Ye Y.-Q."/>
            <person name="Zhang X.-Y."/>
        </authorList>
    </citation>
    <scope>NUCLEOTIDE SEQUENCE [LARGE SCALE GENOMIC DNA]</scope>
    <source>
        <strain evidence="3 4">CH-27</strain>
    </source>
</reference>
<dbReference type="AlphaFoldDB" id="A0AAW9REJ6"/>
<name>A0AAW9REJ6_9GAMM</name>
<feature type="transmembrane region" description="Helical" evidence="2">
    <location>
        <begin position="779"/>
        <end position="797"/>
    </location>
</feature>
<dbReference type="Proteomes" id="UP001359886">
    <property type="component" value="Unassembled WGS sequence"/>
</dbReference>
<feature type="transmembrane region" description="Helical" evidence="2">
    <location>
        <begin position="851"/>
        <end position="867"/>
    </location>
</feature>
<feature type="transmembrane region" description="Helical" evidence="2">
    <location>
        <begin position="536"/>
        <end position="554"/>
    </location>
</feature>
<dbReference type="InterPro" id="IPR014600">
    <property type="entry name" value="UCP035905_mem"/>
</dbReference>
<feature type="transmembrane region" description="Helical" evidence="2">
    <location>
        <begin position="479"/>
        <end position="500"/>
    </location>
</feature>
<feature type="transmembrane region" description="Helical" evidence="2">
    <location>
        <begin position="509"/>
        <end position="530"/>
    </location>
</feature>
<feature type="transmembrane region" description="Helical" evidence="2">
    <location>
        <begin position="428"/>
        <end position="444"/>
    </location>
</feature>
<feature type="transmembrane region" description="Helical" evidence="2">
    <location>
        <begin position="748"/>
        <end position="767"/>
    </location>
</feature>
<feature type="transmembrane region" description="Helical" evidence="2">
    <location>
        <begin position="590"/>
        <end position="609"/>
    </location>
</feature>
<feature type="transmembrane region" description="Helical" evidence="2">
    <location>
        <begin position="561"/>
        <end position="578"/>
    </location>
</feature>
<keyword evidence="2" id="KW-0812">Transmembrane</keyword>
<feature type="transmembrane region" description="Helical" evidence="2">
    <location>
        <begin position="981"/>
        <end position="998"/>
    </location>
</feature>
<feature type="compositionally biased region" description="Low complexity" evidence="1">
    <location>
        <begin position="183"/>
        <end position="213"/>
    </location>
</feature>
<feature type="compositionally biased region" description="Low complexity" evidence="1">
    <location>
        <begin position="64"/>
        <end position="81"/>
    </location>
</feature>
<feature type="compositionally biased region" description="Basic and acidic residues" evidence="1">
    <location>
        <begin position="95"/>
        <end position="109"/>
    </location>
</feature>
<gene>
    <name evidence="3" type="ORF">V3330_13505</name>
</gene>
<keyword evidence="4" id="KW-1185">Reference proteome</keyword>
<dbReference type="InterPro" id="IPR019286">
    <property type="entry name" value="DUF2339_TM"/>
</dbReference>
<feature type="transmembrane region" description="Helical" evidence="2">
    <location>
        <begin position="927"/>
        <end position="944"/>
    </location>
</feature>
<evidence type="ECO:0000256" key="1">
    <source>
        <dbReference type="SAM" id="MobiDB-lite"/>
    </source>
</evidence>
<feature type="region of interest" description="Disordered" evidence="1">
    <location>
        <begin position="63"/>
        <end position="219"/>
    </location>
</feature>
<dbReference type="EMBL" id="JAZHOG010000009">
    <property type="protein sequence ID" value="MEJ8568643.1"/>
    <property type="molecule type" value="Genomic_DNA"/>
</dbReference>
<dbReference type="PANTHER" id="PTHR38434:SF1">
    <property type="entry name" value="BLL2549 PROTEIN"/>
    <property type="match status" value="1"/>
</dbReference>
<dbReference type="PANTHER" id="PTHR38434">
    <property type="entry name" value="BLL2549 PROTEIN"/>
    <property type="match status" value="1"/>
</dbReference>
<keyword evidence="2" id="KW-0472">Membrane</keyword>
<dbReference type="Pfam" id="PF10101">
    <property type="entry name" value="DUF2339"/>
    <property type="match status" value="1"/>
</dbReference>
<feature type="transmembrane region" description="Helical" evidence="2">
    <location>
        <begin position="397"/>
        <end position="416"/>
    </location>
</feature>
<feature type="transmembrane region" description="Helical" evidence="2">
    <location>
        <begin position="292"/>
        <end position="314"/>
    </location>
</feature>
<feature type="transmembrane region" description="Helical" evidence="2">
    <location>
        <begin position="451"/>
        <end position="473"/>
    </location>
</feature>
<evidence type="ECO:0000313" key="3">
    <source>
        <dbReference type="EMBL" id="MEJ8568643.1"/>
    </source>
</evidence>
<proteinExistence type="predicted"/>
<feature type="transmembrane region" description="Helical" evidence="2">
    <location>
        <begin position="888"/>
        <end position="907"/>
    </location>
</feature>
<comment type="caution">
    <text evidence="3">The sequence shown here is derived from an EMBL/GenBank/DDBJ whole genome shotgun (WGS) entry which is preliminary data.</text>
</comment>
<dbReference type="PIRSF" id="PIRSF035905">
    <property type="entry name" value="UCP035905_mp"/>
    <property type="match status" value="1"/>
</dbReference>
<feature type="transmembrane region" description="Helical" evidence="2">
    <location>
        <begin position="715"/>
        <end position="736"/>
    </location>
</feature>
<dbReference type="RefSeq" id="WP_354695967.1">
    <property type="nucleotide sequence ID" value="NZ_JAZHOG010000009.1"/>
</dbReference>
<feature type="transmembrane region" description="Helical" evidence="2">
    <location>
        <begin position="629"/>
        <end position="651"/>
    </location>
</feature>
<feature type="transmembrane region" description="Helical" evidence="2">
    <location>
        <begin position="348"/>
        <end position="365"/>
    </location>
</feature>